<dbReference type="RefSeq" id="WP_248268748.1">
    <property type="nucleotide sequence ID" value="NZ_CP096034.1"/>
</dbReference>
<keyword evidence="2" id="KW-0238">DNA-binding</keyword>
<accession>A0ABY4JPK3</accession>
<evidence type="ECO:0000313" key="3">
    <source>
        <dbReference type="Proteomes" id="UP000830639"/>
    </source>
</evidence>
<proteinExistence type="predicted"/>
<dbReference type="EMBL" id="CP096034">
    <property type="protein sequence ID" value="UPM55774.1"/>
    <property type="molecule type" value="Genomic_DNA"/>
</dbReference>
<organism evidence="2 3">
    <name type="scientific">Gottfriedia acidiceleris</name>
    <dbReference type="NCBI Taxonomy" id="371036"/>
    <lineage>
        <taxon>Bacteria</taxon>
        <taxon>Bacillati</taxon>
        <taxon>Bacillota</taxon>
        <taxon>Bacilli</taxon>
        <taxon>Bacillales</taxon>
        <taxon>Bacillaceae</taxon>
        <taxon>Gottfriedia</taxon>
    </lineage>
</organism>
<dbReference type="InterPro" id="IPR011260">
    <property type="entry name" value="RNAP_asu_C"/>
</dbReference>
<evidence type="ECO:0000259" key="1">
    <source>
        <dbReference type="Pfam" id="PF03118"/>
    </source>
</evidence>
<evidence type="ECO:0000313" key="2">
    <source>
        <dbReference type="EMBL" id="UPM55774.1"/>
    </source>
</evidence>
<reference evidence="2 3" key="1">
    <citation type="submission" date="2022-04" db="EMBL/GenBank/DDBJ databases">
        <title>Mechanism of arsenic methylation and mitigation arsenic toxicity by Bacillus sp. LH14 from an Arsenic-Contaminated Paddy Soil.</title>
        <authorList>
            <person name="Wang D."/>
        </authorList>
    </citation>
    <scope>NUCLEOTIDE SEQUENCE [LARGE SCALE GENOMIC DNA]</scope>
    <source>
        <strain evidence="2 3">LH14</strain>
    </source>
</reference>
<feature type="domain" description="RNA polymerase alpha subunit C-terminal" evidence="1">
    <location>
        <begin position="10"/>
        <end position="57"/>
    </location>
</feature>
<dbReference type="Gene3D" id="1.10.150.20">
    <property type="entry name" value="5' to 3' exonuclease, C-terminal subdomain"/>
    <property type="match status" value="1"/>
</dbReference>
<protein>
    <submittedName>
        <fullName evidence="2">DNA-binding protein</fullName>
    </submittedName>
</protein>
<keyword evidence="3" id="KW-1185">Reference proteome</keyword>
<name>A0ABY4JPK3_9BACI</name>
<dbReference type="GO" id="GO:0003677">
    <property type="term" value="F:DNA binding"/>
    <property type="evidence" value="ECO:0007669"/>
    <property type="project" value="UniProtKB-KW"/>
</dbReference>
<sequence length="64" mass="6939">MSENALPNGLSKPAIRALTSAGYLHLEQFTQLSEAEVLKLHGMGPKSITTIKNALEEKGLSFKK</sequence>
<dbReference type="SUPFAM" id="SSF47789">
    <property type="entry name" value="C-terminal domain of RNA polymerase alpha subunit"/>
    <property type="match status" value="1"/>
</dbReference>
<gene>
    <name evidence="2" type="ORF">MY490_08070</name>
</gene>
<dbReference type="Proteomes" id="UP000830639">
    <property type="component" value="Chromosome"/>
</dbReference>
<dbReference type="Pfam" id="PF03118">
    <property type="entry name" value="RNA_pol_A_CTD"/>
    <property type="match status" value="1"/>
</dbReference>